<evidence type="ECO:0000313" key="2">
    <source>
        <dbReference type="EMBL" id="CAD7650924.1"/>
    </source>
</evidence>
<feature type="domain" description="ABC transporter" evidence="1">
    <location>
        <begin position="25"/>
        <end position="169"/>
    </location>
</feature>
<dbReference type="AlphaFoldDB" id="A0A7R9QLW5"/>
<dbReference type="EMBL" id="CAJPIZ010054556">
    <property type="protein sequence ID" value="CAG2123151.1"/>
    <property type="molecule type" value="Genomic_DNA"/>
</dbReference>
<evidence type="ECO:0000313" key="3">
    <source>
        <dbReference type="Proteomes" id="UP000759131"/>
    </source>
</evidence>
<keyword evidence="3" id="KW-1185">Reference proteome</keyword>
<dbReference type="PANTHER" id="PTHR43038:SF3">
    <property type="entry name" value="ABC TRANSPORTER G FAMILY MEMBER 20 ISOFORM X1"/>
    <property type="match status" value="1"/>
</dbReference>
<dbReference type="EMBL" id="OC909131">
    <property type="protein sequence ID" value="CAD7650924.1"/>
    <property type="molecule type" value="Genomic_DNA"/>
</dbReference>
<dbReference type="InterPro" id="IPR027417">
    <property type="entry name" value="P-loop_NTPase"/>
</dbReference>
<accession>A0A7R9QLW5</accession>
<dbReference type="InterPro" id="IPR003439">
    <property type="entry name" value="ABC_transporter-like_ATP-bd"/>
</dbReference>
<sequence length="169" mass="18915">DANAKDLAVDVRNVVFGYKKKVPVLNKLSLRVPKGRQIFALLGANGTGKTTLIRSILGRLKYSSGVIRVFGVRPGSKRSDIPGIGVGYMPQELALFEEFTIREILKYYGNLYHMESDELLNRVDNLIEILNLPESSRPISKLSGGQRRRVSIAITMVHRPRLIILDEPT</sequence>
<proteinExistence type="predicted"/>
<dbReference type="SUPFAM" id="SSF52540">
    <property type="entry name" value="P-loop containing nucleoside triphosphate hydrolases"/>
    <property type="match status" value="1"/>
</dbReference>
<dbReference type="GO" id="GO:0005524">
    <property type="term" value="F:ATP binding"/>
    <property type="evidence" value="ECO:0007669"/>
    <property type="project" value="InterPro"/>
</dbReference>
<dbReference type="GO" id="GO:0016887">
    <property type="term" value="F:ATP hydrolysis activity"/>
    <property type="evidence" value="ECO:0007669"/>
    <property type="project" value="InterPro"/>
</dbReference>
<dbReference type="Gene3D" id="3.40.50.300">
    <property type="entry name" value="P-loop containing nucleotide triphosphate hydrolases"/>
    <property type="match status" value="1"/>
</dbReference>
<reference evidence="2" key="1">
    <citation type="submission" date="2020-11" db="EMBL/GenBank/DDBJ databases">
        <authorList>
            <person name="Tran Van P."/>
        </authorList>
    </citation>
    <scope>NUCLEOTIDE SEQUENCE</scope>
</reference>
<gene>
    <name evidence="2" type="ORF">OSB1V03_LOCUS23096</name>
</gene>
<dbReference type="OrthoDB" id="6150516at2759"/>
<feature type="non-terminal residue" evidence="2">
    <location>
        <position position="169"/>
    </location>
</feature>
<dbReference type="CDD" id="cd03230">
    <property type="entry name" value="ABC_DR_subfamily_A"/>
    <property type="match status" value="1"/>
</dbReference>
<protein>
    <recommendedName>
        <fullName evidence="1">ABC transporter domain-containing protein</fullName>
    </recommendedName>
</protein>
<dbReference type="Proteomes" id="UP000759131">
    <property type="component" value="Unassembled WGS sequence"/>
</dbReference>
<dbReference type="PANTHER" id="PTHR43038">
    <property type="entry name" value="ATP-BINDING CASSETTE, SUB-FAMILY H, MEMBER 1"/>
    <property type="match status" value="1"/>
</dbReference>
<feature type="non-terminal residue" evidence="2">
    <location>
        <position position="1"/>
    </location>
</feature>
<organism evidence="2">
    <name type="scientific">Medioppia subpectinata</name>
    <dbReference type="NCBI Taxonomy" id="1979941"/>
    <lineage>
        <taxon>Eukaryota</taxon>
        <taxon>Metazoa</taxon>
        <taxon>Ecdysozoa</taxon>
        <taxon>Arthropoda</taxon>
        <taxon>Chelicerata</taxon>
        <taxon>Arachnida</taxon>
        <taxon>Acari</taxon>
        <taxon>Acariformes</taxon>
        <taxon>Sarcoptiformes</taxon>
        <taxon>Oribatida</taxon>
        <taxon>Brachypylina</taxon>
        <taxon>Oppioidea</taxon>
        <taxon>Oppiidae</taxon>
        <taxon>Medioppia</taxon>
    </lineage>
</organism>
<name>A0A7R9QLW5_9ACAR</name>
<evidence type="ECO:0000259" key="1">
    <source>
        <dbReference type="Pfam" id="PF00005"/>
    </source>
</evidence>
<dbReference type="Pfam" id="PF00005">
    <property type="entry name" value="ABC_tran"/>
    <property type="match status" value="1"/>
</dbReference>